<dbReference type="EMBL" id="JARGEI010000002">
    <property type="protein sequence ID" value="KAJ8735354.1"/>
    <property type="molecule type" value="Genomic_DNA"/>
</dbReference>
<evidence type="ECO:0000313" key="8">
    <source>
        <dbReference type="EMBL" id="KAJ8735358.1"/>
    </source>
</evidence>
<evidence type="ECO:0000313" key="5">
    <source>
        <dbReference type="EMBL" id="KAJ8735355.1"/>
    </source>
</evidence>
<dbReference type="InterPro" id="IPR051167">
    <property type="entry name" value="Prolyl_oligopep/macrocyclase"/>
</dbReference>
<evidence type="ECO:0000313" key="4">
    <source>
        <dbReference type="EMBL" id="KAJ8735354.1"/>
    </source>
</evidence>
<dbReference type="GO" id="GO:0005829">
    <property type="term" value="C:cytosol"/>
    <property type="evidence" value="ECO:0007669"/>
    <property type="project" value="TreeGrafter"/>
</dbReference>
<dbReference type="SUPFAM" id="SSF53474">
    <property type="entry name" value="alpha/beta-Hydrolases"/>
    <property type="match status" value="1"/>
</dbReference>
<dbReference type="GO" id="GO:0008236">
    <property type="term" value="F:serine-type peptidase activity"/>
    <property type="evidence" value="ECO:0007669"/>
    <property type="project" value="InterPro"/>
</dbReference>
<dbReference type="Proteomes" id="UP001231518">
    <property type="component" value="Chromosome 2"/>
</dbReference>
<dbReference type="EMBL" id="JARGEI010000002">
    <property type="protein sequence ID" value="KAJ8735358.1"/>
    <property type="molecule type" value="Genomic_DNA"/>
</dbReference>
<reference evidence="4" key="1">
    <citation type="submission" date="2023-03" db="EMBL/GenBank/DDBJ databases">
        <title>Chromosome-level genomes of two armyworms, Mythimna separata and Mythimna loreyi, provide insights into the biosynthesis and reception of sex pheromones.</title>
        <authorList>
            <person name="Zhao H."/>
        </authorList>
    </citation>
    <scope>NUCLEOTIDE SEQUENCE</scope>
    <source>
        <strain evidence="4">BeijingLab</strain>
        <tissue evidence="4">Pupa</tissue>
    </source>
</reference>
<accession>A0AAD8DZJ6</accession>
<dbReference type="EMBL" id="JARGEI010000002">
    <property type="protein sequence ID" value="KAJ8735359.1"/>
    <property type="molecule type" value="Genomic_DNA"/>
</dbReference>
<feature type="domain" description="Peptidase S9 prolyl oligopeptidase catalytic" evidence="3">
    <location>
        <begin position="4"/>
        <end position="79"/>
    </location>
</feature>
<organism evidence="4 10">
    <name type="scientific">Mythimna separata</name>
    <name type="common">Oriental armyworm</name>
    <name type="synonym">Pseudaletia separata</name>
    <dbReference type="NCBI Taxonomy" id="271217"/>
    <lineage>
        <taxon>Eukaryota</taxon>
        <taxon>Metazoa</taxon>
        <taxon>Ecdysozoa</taxon>
        <taxon>Arthropoda</taxon>
        <taxon>Hexapoda</taxon>
        <taxon>Insecta</taxon>
        <taxon>Pterygota</taxon>
        <taxon>Neoptera</taxon>
        <taxon>Endopterygota</taxon>
        <taxon>Lepidoptera</taxon>
        <taxon>Glossata</taxon>
        <taxon>Ditrysia</taxon>
        <taxon>Noctuoidea</taxon>
        <taxon>Noctuidae</taxon>
        <taxon>Noctuinae</taxon>
        <taxon>Hadenini</taxon>
        <taxon>Mythimna</taxon>
    </lineage>
</organism>
<evidence type="ECO:0000256" key="1">
    <source>
        <dbReference type="ARBA" id="ARBA00016310"/>
    </source>
</evidence>
<dbReference type="GO" id="GO:0070012">
    <property type="term" value="F:oligopeptidase activity"/>
    <property type="evidence" value="ECO:0007669"/>
    <property type="project" value="TreeGrafter"/>
</dbReference>
<gene>
    <name evidence="4" type="ORF">PYW07_006974</name>
    <name evidence="5" type="ORF">PYW07_006975</name>
    <name evidence="6" type="ORF">PYW07_006976</name>
    <name evidence="7" type="ORF">PYW07_006977</name>
    <name evidence="8" type="ORF">PYW07_006978</name>
    <name evidence="9" type="ORF">PYW07_006979</name>
</gene>
<dbReference type="Pfam" id="PF00326">
    <property type="entry name" value="Peptidase_S9"/>
    <property type="match status" value="1"/>
</dbReference>
<dbReference type="EMBL" id="JARGEI010000002">
    <property type="protein sequence ID" value="KAJ8735356.1"/>
    <property type="molecule type" value="Genomic_DNA"/>
</dbReference>
<dbReference type="InterPro" id="IPR001375">
    <property type="entry name" value="Peptidase_S9_cat"/>
</dbReference>
<evidence type="ECO:0000259" key="3">
    <source>
        <dbReference type="Pfam" id="PF00326"/>
    </source>
</evidence>
<dbReference type="InterPro" id="IPR029058">
    <property type="entry name" value="AB_hydrolase_fold"/>
</dbReference>
<sequence>MCTEYPATLVLTADHDDRVVPLHSLKFIAALQHAAHGSVQRRPLLARVDTKAGHGGGKPTAKIIEEHTDILCFMSQALDLKFIK</sequence>
<dbReference type="AlphaFoldDB" id="A0AAD8DZJ6"/>
<dbReference type="PANTHER" id="PTHR42881:SF2">
    <property type="entry name" value="PROLYL ENDOPEPTIDASE"/>
    <property type="match status" value="1"/>
</dbReference>
<evidence type="ECO:0000313" key="6">
    <source>
        <dbReference type="EMBL" id="KAJ8735356.1"/>
    </source>
</evidence>
<protein>
    <recommendedName>
        <fullName evidence="1">Prolyl endopeptidase</fullName>
    </recommendedName>
    <alternativeName>
        <fullName evidence="2">Post-proline cleaving enzyme</fullName>
    </alternativeName>
</protein>
<evidence type="ECO:0000313" key="7">
    <source>
        <dbReference type="EMBL" id="KAJ8735357.1"/>
    </source>
</evidence>
<comment type="caution">
    <text evidence="4">The sequence shown here is derived from an EMBL/GenBank/DDBJ whole genome shotgun (WGS) entry which is preliminary data.</text>
</comment>
<dbReference type="Gene3D" id="3.40.50.1820">
    <property type="entry name" value="alpha/beta hydrolase"/>
    <property type="match status" value="1"/>
</dbReference>
<name>A0AAD8DZJ6_MYTSE</name>
<keyword evidence="10" id="KW-1185">Reference proteome</keyword>
<dbReference type="EMBL" id="JARGEI010000002">
    <property type="protein sequence ID" value="KAJ8735357.1"/>
    <property type="molecule type" value="Genomic_DNA"/>
</dbReference>
<dbReference type="GO" id="GO:0006508">
    <property type="term" value="P:proteolysis"/>
    <property type="evidence" value="ECO:0007669"/>
    <property type="project" value="InterPro"/>
</dbReference>
<evidence type="ECO:0000313" key="9">
    <source>
        <dbReference type="EMBL" id="KAJ8735359.1"/>
    </source>
</evidence>
<evidence type="ECO:0000313" key="10">
    <source>
        <dbReference type="Proteomes" id="UP001231518"/>
    </source>
</evidence>
<proteinExistence type="predicted"/>
<dbReference type="EMBL" id="JARGEI010000002">
    <property type="protein sequence ID" value="KAJ8735355.1"/>
    <property type="molecule type" value="Genomic_DNA"/>
</dbReference>
<evidence type="ECO:0000256" key="2">
    <source>
        <dbReference type="ARBA" id="ARBA00029698"/>
    </source>
</evidence>
<dbReference type="PANTHER" id="PTHR42881">
    <property type="entry name" value="PROLYL ENDOPEPTIDASE"/>
    <property type="match status" value="1"/>
</dbReference>